<name>A0ABR7U9Y6_9BRAD</name>
<proteinExistence type="predicted"/>
<organism evidence="1 2">
    <name type="scientific">Bradyrhizobium campsiandrae</name>
    <dbReference type="NCBI Taxonomy" id="1729892"/>
    <lineage>
        <taxon>Bacteria</taxon>
        <taxon>Pseudomonadati</taxon>
        <taxon>Pseudomonadota</taxon>
        <taxon>Alphaproteobacteria</taxon>
        <taxon>Hyphomicrobiales</taxon>
        <taxon>Nitrobacteraceae</taxon>
        <taxon>Bradyrhizobium</taxon>
    </lineage>
</organism>
<gene>
    <name evidence="1" type="ORF">HA482_18150</name>
</gene>
<dbReference type="EMBL" id="JAATTO010000024">
    <property type="protein sequence ID" value="MBC9980128.1"/>
    <property type="molecule type" value="Genomic_DNA"/>
</dbReference>
<accession>A0ABR7U9Y6</accession>
<protein>
    <submittedName>
        <fullName evidence="1">Uncharacterized protein</fullName>
    </submittedName>
</protein>
<keyword evidence="2" id="KW-1185">Reference proteome</keyword>
<evidence type="ECO:0000313" key="1">
    <source>
        <dbReference type="EMBL" id="MBC9980128.1"/>
    </source>
</evidence>
<dbReference type="Proteomes" id="UP000639516">
    <property type="component" value="Unassembled WGS sequence"/>
</dbReference>
<reference evidence="1 2" key="1">
    <citation type="journal article" date="2020" name="Arch. Microbiol.">
        <title>Bradyrhizobium campsiandrae sp. nov., a nitrogen-fixing bacterial strain isolated from a native leguminous tree from the Amazon adapted to flooded conditions.</title>
        <authorList>
            <person name="Cabral Michel D."/>
            <person name="Martins da Costa E."/>
            <person name="Azarias Guimaraes A."/>
            <person name="Soares de Carvalho T."/>
            <person name="Santos de Castro Caputo P."/>
            <person name="Willems A."/>
            <person name="de Souza Moreira F.M."/>
        </authorList>
    </citation>
    <scope>NUCLEOTIDE SEQUENCE [LARGE SCALE GENOMIC DNA]</scope>
    <source>
        <strain evidence="2">INPA 384B</strain>
    </source>
</reference>
<dbReference type="RefSeq" id="WP_188096388.1">
    <property type="nucleotide sequence ID" value="NZ_JAANIH010000003.1"/>
</dbReference>
<evidence type="ECO:0000313" key="2">
    <source>
        <dbReference type="Proteomes" id="UP000639516"/>
    </source>
</evidence>
<sequence length="84" mass="9887">MSVFRLPRARRIRTLRLPYIDRRLQMRLQYRHLGLERGFDLGKLDLSLRLDLEMDRVVLSLLLLELGLMCGERGVDLGSRLHGQ</sequence>
<comment type="caution">
    <text evidence="1">The sequence shown here is derived from an EMBL/GenBank/DDBJ whole genome shotgun (WGS) entry which is preliminary data.</text>
</comment>